<sequence>MKPNFALSLSFESICLLHRVPAGWCKVGEVSPEDPDLVDRLAVLRRTGCALAPEGLRCKLVIPNPQIRYLRIDTPGLTPAEARDAARDALSGATPYPVDDLAFDISQQGDVTQVAAVALETLQEAEAFATQHAFHAVSFVARPDQDNYVGEPYFGPTHAARSLLDAGQTVEPDADAIVIVEAGSRPQMAEEQPAPQPVEAPAPTFRSTRAVDPQIPPRTARGDVPPIIGVADPSLPPRDVAPGPAFASRRADPPAPPRVYKTPPAPAWSGFAEQAEPFVHKPKPPRPERAGLSAPSPKTPKVNTETERMTVFGARGPDGDQPRGFRLPLGLTAVLVLILAGLGAASFDTLSETFAKWTGQDDPSEKEIVAVEVAPPVTQTDDVELERAPTAPQPALSDEDTAVLDALREIQTADGAAETEADQRTSYAATGIWPQAPAVPSPPPLVDIEDLYVTSIDPIEPAFDAVALPDVATLTPDTVFDAPSSPAAAGTSFALDPRGLVIASAAGTISPDGIPIFAGPPPARPASIPQRSATTTTAINPIETEFADVRPRPRPADLIETAERAALDGLTRDELAEFRPPIRPQIATAAAPARTASLVPLDDAPTQRIQASNPGLALAASLRPDARPSNFGQIVARAQRTAASAAAIGTASIAPVPPPRAVAPSIPSSASVAREATLRNAINLRNVNLIGVYGTPSSRRALVRLSNGRYKKVQVGDRIDGGRVSAIGEGELRYQKRGRNIVLKMPRS</sequence>
<dbReference type="OrthoDB" id="7870459at2"/>
<evidence type="ECO:0000313" key="2">
    <source>
        <dbReference type="EMBL" id="GFE51987.1"/>
    </source>
</evidence>
<dbReference type="Proteomes" id="UP000436522">
    <property type="component" value="Unassembled WGS sequence"/>
</dbReference>
<proteinExistence type="predicted"/>
<evidence type="ECO:0000256" key="1">
    <source>
        <dbReference type="SAM" id="MobiDB-lite"/>
    </source>
</evidence>
<dbReference type="InterPro" id="IPR043129">
    <property type="entry name" value="ATPase_NBD"/>
</dbReference>
<evidence type="ECO:0000313" key="3">
    <source>
        <dbReference type="Proteomes" id="UP000436522"/>
    </source>
</evidence>
<feature type="region of interest" description="Disordered" evidence="1">
    <location>
        <begin position="186"/>
        <end position="258"/>
    </location>
</feature>
<organism evidence="2 3">
    <name type="scientific">Roseobacter cerasinus</name>
    <dbReference type="NCBI Taxonomy" id="2602289"/>
    <lineage>
        <taxon>Bacteria</taxon>
        <taxon>Pseudomonadati</taxon>
        <taxon>Pseudomonadota</taxon>
        <taxon>Alphaproteobacteria</taxon>
        <taxon>Rhodobacterales</taxon>
        <taxon>Roseobacteraceae</taxon>
        <taxon>Roseobacter</taxon>
    </lineage>
</organism>
<keyword evidence="3" id="KW-1185">Reference proteome</keyword>
<protein>
    <recommendedName>
        <fullName evidence="4">Type IV pilus biogenesis</fullName>
    </recommendedName>
</protein>
<reference evidence="2 3" key="1">
    <citation type="submission" date="2019-12" db="EMBL/GenBank/DDBJ databases">
        <title>Roseobacter cerasinus sp. nov., isolated from seawater around aquaculture.</title>
        <authorList>
            <person name="Muramatsu S."/>
            <person name="Takabe Y."/>
            <person name="Mori K."/>
            <person name="Takaichi S."/>
            <person name="Hanada S."/>
        </authorList>
    </citation>
    <scope>NUCLEOTIDE SEQUENCE [LARGE SCALE GENOMIC DNA]</scope>
    <source>
        <strain evidence="2 3">AI77</strain>
    </source>
</reference>
<name>A0A640VVV1_9RHOB</name>
<comment type="caution">
    <text evidence="2">The sequence shown here is derived from an EMBL/GenBank/DDBJ whole genome shotgun (WGS) entry which is preliminary data.</text>
</comment>
<dbReference type="AlphaFoldDB" id="A0A640VVV1"/>
<feature type="region of interest" description="Disordered" evidence="1">
    <location>
        <begin position="281"/>
        <end position="303"/>
    </location>
</feature>
<evidence type="ECO:0008006" key="4">
    <source>
        <dbReference type="Google" id="ProtNLM"/>
    </source>
</evidence>
<accession>A0A640VVV1</accession>
<dbReference type="EMBL" id="BLIV01000009">
    <property type="protein sequence ID" value="GFE51987.1"/>
    <property type="molecule type" value="Genomic_DNA"/>
</dbReference>
<dbReference type="RefSeq" id="WP_159980232.1">
    <property type="nucleotide sequence ID" value="NZ_BLIV01000009.1"/>
</dbReference>
<gene>
    <name evidence="2" type="ORF">So717_37400</name>
</gene>
<dbReference type="SUPFAM" id="SSF53067">
    <property type="entry name" value="Actin-like ATPase domain"/>
    <property type="match status" value="1"/>
</dbReference>